<sequence>MREMVAAARPMPLSSSSMINREDLLRMVDEALARLPDEMRAARWLLKEREEFLSKVRREGDEILELARGRAERLVQRTEVVKTAERRARQLVDAAREETLRMRRETEDYCDQKLAVFERLLASTKDAVSSGRRRLQETALDRERERLDSEAMTWEAGESPSRSVFFDQDLTDDQ</sequence>
<evidence type="ECO:0000256" key="1">
    <source>
        <dbReference type="SAM" id="MobiDB-lite"/>
    </source>
</evidence>
<reference evidence="2" key="1">
    <citation type="submission" date="2018-05" db="EMBL/GenBank/DDBJ databases">
        <authorList>
            <person name="Lanie J.A."/>
            <person name="Ng W.-L."/>
            <person name="Kazmierczak K.M."/>
            <person name="Andrzejewski T.M."/>
            <person name="Davidsen T.M."/>
            <person name="Wayne K.J."/>
            <person name="Tettelin H."/>
            <person name="Glass J.I."/>
            <person name="Rusch D."/>
            <person name="Podicherti R."/>
            <person name="Tsui H.-C.T."/>
            <person name="Winkler M.E."/>
        </authorList>
    </citation>
    <scope>NUCLEOTIDE SEQUENCE</scope>
</reference>
<evidence type="ECO:0008006" key="3">
    <source>
        <dbReference type="Google" id="ProtNLM"/>
    </source>
</evidence>
<feature type="region of interest" description="Disordered" evidence="1">
    <location>
        <begin position="132"/>
        <end position="174"/>
    </location>
</feature>
<protein>
    <recommendedName>
        <fullName evidence="3">ATPase</fullName>
    </recommendedName>
</protein>
<organism evidence="2">
    <name type="scientific">marine metagenome</name>
    <dbReference type="NCBI Taxonomy" id="408172"/>
    <lineage>
        <taxon>unclassified sequences</taxon>
        <taxon>metagenomes</taxon>
        <taxon>ecological metagenomes</taxon>
    </lineage>
</organism>
<gene>
    <name evidence="2" type="ORF">METZ01_LOCUS124441</name>
</gene>
<accession>A0A381Y5C2</accession>
<feature type="compositionally biased region" description="Basic and acidic residues" evidence="1">
    <location>
        <begin position="134"/>
        <end position="149"/>
    </location>
</feature>
<dbReference type="AlphaFoldDB" id="A0A381Y5C2"/>
<proteinExistence type="predicted"/>
<evidence type="ECO:0000313" key="2">
    <source>
        <dbReference type="EMBL" id="SVA71587.1"/>
    </source>
</evidence>
<dbReference type="EMBL" id="UINC01017309">
    <property type="protein sequence ID" value="SVA71587.1"/>
    <property type="molecule type" value="Genomic_DNA"/>
</dbReference>
<name>A0A381Y5C2_9ZZZZ</name>